<dbReference type="InterPro" id="IPR015919">
    <property type="entry name" value="Cadherin-like_sf"/>
</dbReference>
<dbReference type="AlphaFoldDB" id="A0A5P2W4T6"/>
<keyword evidence="1" id="KW-0812">Transmembrane</keyword>
<feature type="transmembrane region" description="Helical" evidence="1">
    <location>
        <begin position="49"/>
        <end position="69"/>
    </location>
</feature>
<name>A0A5P2W4T6_9ACTN</name>
<dbReference type="InterPro" id="IPR036691">
    <property type="entry name" value="Endo/exonu/phosph_ase_sf"/>
</dbReference>
<dbReference type="GO" id="GO:0004519">
    <property type="term" value="F:endonuclease activity"/>
    <property type="evidence" value="ECO:0007669"/>
    <property type="project" value="UniProtKB-KW"/>
</dbReference>
<evidence type="ECO:0000313" key="3">
    <source>
        <dbReference type="EMBL" id="QEV39841.1"/>
    </source>
</evidence>
<gene>
    <name evidence="3" type="ORF">CP978_15885</name>
</gene>
<dbReference type="GO" id="GO:0016020">
    <property type="term" value="C:membrane"/>
    <property type="evidence" value="ECO:0007669"/>
    <property type="project" value="InterPro"/>
</dbReference>
<dbReference type="GO" id="GO:0005975">
    <property type="term" value="P:carbohydrate metabolic process"/>
    <property type="evidence" value="ECO:0007669"/>
    <property type="project" value="UniProtKB-ARBA"/>
</dbReference>
<dbReference type="PROSITE" id="PS51841">
    <property type="entry name" value="LTD"/>
    <property type="match status" value="2"/>
</dbReference>
<proteinExistence type="predicted"/>
<dbReference type="CDD" id="cd04486">
    <property type="entry name" value="YhcR_OBF_like"/>
    <property type="match status" value="1"/>
</dbReference>
<protein>
    <submittedName>
        <fullName evidence="3">ExeM/NucH family extracellular endonuclease</fullName>
    </submittedName>
</protein>
<dbReference type="Pfam" id="PF00932">
    <property type="entry name" value="LTD"/>
    <property type="match status" value="2"/>
</dbReference>
<evidence type="ECO:0000313" key="4">
    <source>
        <dbReference type="Proteomes" id="UP000325763"/>
    </source>
</evidence>
<evidence type="ECO:0000256" key="1">
    <source>
        <dbReference type="SAM" id="Phobius"/>
    </source>
</evidence>
<feature type="transmembrane region" description="Helical" evidence="1">
    <location>
        <begin position="12"/>
        <end position="28"/>
    </location>
</feature>
<reference evidence="3 4" key="1">
    <citation type="submission" date="2017-09" db="EMBL/GenBank/DDBJ databases">
        <title>Streptomyces genome completion.</title>
        <authorList>
            <person name="Lee N."/>
            <person name="Cho B.-K."/>
        </authorList>
    </citation>
    <scope>NUCLEOTIDE SEQUENCE [LARGE SCALE GENOMIC DNA]</scope>
    <source>
        <strain evidence="3 4">ATCC 14899</strain>
    </source>
</reference>
<dbReference type="InterPro" id="IPR032109">
    <property type="entry name" value="Big_3_5"/>
</dbReference>
<dbReference type="SUPFAM" id="SSF49313">
    <property type="entry name" value="Cadherin-like"/>
    <property type="match status" value="1"/>
</dbReference>
<dbReference type="InterPro" id="IPR001322">
    <property type="entry name" value="Lamin_tail_dom"/>
</dbReference>
<dbReference type="Pfam" id="PF03372">
    <property type="entry name" value="Exo_endo_phos"/>
    <property type="match status" value="1"/>
</dbReference>
<dbReference type="InterPro" id="IPR036415">
    <property type="entry name" value="Lamin_tail_dom_sf"/>
</dbReference>
<keyword evidence="1" id="KW-0472">Membrane</keyword>
<dbReference type="GO" id="GO:0005509">
    <property type="term" value="F:calcium ion binding"/>
    <property type="evidence" value="ECO:0007669"/>
    <property type="project" value="InterPro"/>
</dbReference>
<keyword evidence="1" id="KW-1133">Transmembrane helix</keyword>
<dbReference type="Proteomes" id="UP000325763">
    <property type="component" value="Chromosome"/>
</dbReference>
<evidence type="ECO:0000259" key="2">
    <source>
        <dbReference type="PROSITE" id="PS51841"/>
    </source>
</evidence>
<keyword evidence="3" id="KW-0540">Nuclease</keyword>
<dbReference type="InterPro" id="IPR013783">
    <property type="entry name" value="Ig-like_fold"/>
</dbReference>
<feature type="domain" description="LTD" evidence="2">
    <location>
        <begin position="323"/>
        <end position="466"/>
    </location>
</feature>
<dbReference type="InterPro" id="IPR047971">
    <property type="entry name" value="ExeM-like"/>
</dbReference>
<dbReference type="Gene3D" id="2.60.40.10">
    <property type="entry name" value="Immunoglobulins"/>
    <property type="match status" value="2"/>
</dbReference>
<dbReference type="PANTHER" id="PTHR42834">
    <property type="entry name" value="ENDONUCLEASE/EXONUCLEASE/PHOSPHATASE FAMILY PROTEIN (AFU_ORTHOLOGUE AFUA_3G09210)"/>
    <property type="match status" value="1"/>
</dbReference>
<dbReference type="PANTHER" id="PTHR42834:SF1">
    <property type="entry name" value="ENDONUCLEASE_EXONUCLEASE_PHOSPHATASE FAMILY PROTEIN (AFU_ORTHOLOGUE AFUA_3G09210)"/>
    <property type="match status" value="1"/>
</dbReference>
<dbReference type="CDD" id="cd10283">
    <property type="entry name" value="MnuA_DNase1-like"/>
    <property type="match status" value="1"/>
</dbReference>
<dbReference type="SUPFAM" id="SSF56219">
    <property type="entry name" value="DNase I-like"/>
    <property type="match status" value="1"/>
</dbReference>
<keyword evidence="3" id="KW-0255">Endonuclease</keyword>
<dbReference type="EMBL" id="CP023747">
    <property type="protein sequence ID" value="QEV39841.1"/>
    <property type="molecule type" value="Genomic_DNA"/>
</dbReference>
<dbReference type="InterPro" id="IPR005135">
    <property type="entry name" value="Endo/exonuclease/phosphatase"/>
</dbReference>
<keyword evidence="3" id="KW-0378">Hydrolase</keyword>
<dbReference type="Pfam" id="PF16640">
    <property type="entry name" value="Big_3_5"/>
    <property type="match status" value="1"/>
</dbReference>
<dbReference type="NCBIfam" id="NF033681">
    <property type="entry name" value="ExeM_NucH_DNase"/>
    <property type="match status" value="1"/>
</dbReference>
<accession>A0A5P2W4T6</accession>
<dbReference type="Gene3D" id="3.60.10.10">
    <property type="entry name" value="Endonuclease/exonuclease/phosphatase"/>
    <property type="match status" value="1"/>
</dbReference>
<dbReference type="SUPFAM" id="SSF74853">
    <property type="entry name" value="Lamin A/C globular tail domain"/>
    <property type="match status" value="1"/>
</dbReference>
<organism evidence="3 4">
    <name type="scientific">Streptomyces nodosus</name>
    <dbReference type="NCBI Taxonomy" id="40318"/>
    <lineage>
        <taxon>Bacteria</taxon>
        <taxon>Bacillati</taxon>
        <taxon>Actinomycetota</taxon>
        <taxon>Actinomycetes</taxon>
        <taxon>Kitasatosporales</taxon>
        <taxon>Streptomycetaceae</taxon>
        <taxon>Streptomyces</taxon>
    </lineage>
</organism>
<dbReference type="Pfam" id="PF05345">
    <property type="entry name" value="He_PIG"/>
    <property type="match status" value="1"/>
</dbReference>
<sequence>MPFASRPGSAGFPPLALLGFELTCGLFLPSSRSNFMSQPLPRSARSRRALCTATALAMAVTGLSGFIAAPAHANPAGTGLVINEVYGGGGNSGSTYTNDYIELFNPTDASVDVRGWAVSYYSAKGNLGGTTALSGSVPAHGYYLIQEAQGTGGTTPLPTPDASGQLAMSATDGSVTLADATGAVIDTVGFGSGSIVEGGDAPAPSNTMAVTRRAPGVDTDNNNADFVVAAPNPRNSTYDGSAAGKLAVATIGPRTATVGTAFSFTPLATGGTSPYTWSATGLPAWASIDKATGRITGTPDATGSATVQLTVTDGADVTEHATFTLTTQAAGAGADHVVISQVWGDGGYTNAPFANDFIVLYNPTDRAVDLTGHSIAYGAYNRAAGAPLADFPISGTIPAHGHFLIKAGADAAGDGAALPTPDATISLNMNYSGSFVALLDTTTAPTLPTGDITGAAHLVDALGYGDANTFEGAAQGTNLGIDTAAVRTPEGTDTDDNHADFITGQLAPINSAGETGQGDTSGDAGEVTIAQIQGTNTDTSPLAGKTVTTKGVVTAVYATGGFNGFYIETGGAGGTVADDKTPGASDAVFVYGAQSVGDVKVGESVQVRGTVQEYAGQTEITFPTVTKLSTPLPPVTATRIAWSDLETDAQKEAHEGELIAPQGNFTVADNYNTNFYGQVGLAAGDKVLRQPTDVGPAGSDAAQKAADYNASHAITLDDGASVSYTATSPAANDPLPWLTADNPVSVGAKVTFHKPVVLEYRGSLWNFQPTGQVNGAGKDIVSFSDMRAQNAKPAAVGGKVRLATFNVQNYFPMTGDRYIAGGLGKCSFYNDRQGNHIAVNDCGATGPRGAADQVSFQRQQSKIVTGIIGLGAGVVSLEEVENSAKFGEDRDTALAGLVDALNAKAGAGTWAYVPSPAAADRPAVASEDVIRTAFIYKPAEVSPVGASHILKDLSGPGQDFSIAREPLAQGFKAAGTADSDAFLVVANHLKSKGGTGAGLYPGDKEDTRPAYDQGAYNETRTHQAHDMLAFAQEQARALKTDKLFLVGDFNAYNHEDPMEYLYGQGYTDLGSAYDPDHHSYSFHGLAGTLDHIVASPAAKAMVTGATVWQINAQESVAFNYSRYNYNATQLFNAADPFSASDHDPVVVGLNTGSQSGKVASKIDLKITPNKVVVNKTEVMAHVTVTATGAKPTGTVTVTVDGRSFCATISGGGVANIKLPVFRTTGKHTVTVKYSGDAKVLAGTAETTVTVG</sequence>
<dbReference type="KEGG" id="snq:CP978_15885"/>
<feature type="domain" description="LTD" evidence="2">
    <location>
        <begin position="69"/>
        <end position="192"/>
    </location>
</feature>